<reference evidence="2 3" key="1">
    <citation type="journal article" date="2010" name="Science">
        <title>Genomic comparison of the ants Camponotus floridanus and Harpegnathos saltator.</title>
        <authorList>
            <person name="Bonasio R."/>
            <person name="Zhang G."/>
            <person name="Ye C."/>
            <person name="Mutti N.S."/>
            <person name="Fang X."/>
            <person name="Qin N."/>
            <person name="Donahue G."/>
            <person name="Yang P."/>
            <person name="Li Q."/>
            <person name="Li C."/>
            <person name="Zhang P."/>
            <person name="Huang Z."/>
            <person name="Berger S.L."/>
            <person name="Reinberg D."/>
            <person name="Wang J."/>
            <person name="Liebig J."/>
        </authorList>
    </citation>
    <scope>NUCLEOTIDE SEQUENCE [LARGE SCALE GENOMIC DNA]</scope>
    <source>
        <strain evidence="3">C129</strain>
    </source>
</reference>
<dbReference type="PROSITE" id="PS50164">
    <property type="entry name" value="GIY_YIG"/>
    <property type="match status" value="1"/>
</dbReference>
<organism evidence="3">
    <name type="scientific">Camponotus floridanus</name>
    <name type="common">Florida carpenter ant</name>
    <dbReference type="NCBI Taxonomy" id="104421"/>
    <lineage>
        <taxon>Eukaryota</taxon>
        <taxon>Metazoa</taxon>
        <taxon>Ecdysozoa</taxon>
        <taxon>Arthropoda</taxon>
        <taxon>Hexapoda</taxon>
        <taxon>Insecta</taxon>
        <taxon>Pterygota</taxon>
        <taxon>Neoptera</taxon>
        <taxon>Endopterygota</taxon>
        <taxon>Hymenoptera</taxon>
        <taxon>Apocrita</taxon>
        <taxon>Aculeata</taxon>
        <taxon>Formicoidea</taxon>
        <taxon>Formicidae</taxon>
        <taxon>Formicinae</taxon>
        <taxon>Camponotus</taxon>
    </lineage>
</organism>
<dbReference type="InParanoid" id="E2A516"/>
<dbReference type="PANTHER" id="PTHR21301">
    <property type="entry name" value="REVERSE TRANSCRIPTASE"/>
    <property type="match status" value="1"/>
</dbReference>
<protein>
    <recommendedName>
        <fullName evidence="1">GIY-YIG domain-containing protein</fullName>
    </recommendedName>
</protein>
<evidence type="ECO:0000313" key="2">
    <source>
        <dbReference type="EMBL" id="EFN71472.1"/>
    </source>
</evidence>
<dbReference type="Pfam" id="PF26215">
    <property type="entry name" value="HTH_animal"/>
    <property type="match status" value="1"/>
</dbReference>
<dbReference type="CDD" id="cd10442">
    <property type="entry name" value="GIY-YIG_PLEs"/>
    <property type="match status" value="1"/>
</dbReference>
<feature type="non-terminal residue" evidence="2">
    <location>
        <position position="220"/>
    </location>
</feature>
<dbReference type="OMA" id="ISCRINE"/>
<dbReference type="InterPro" id="IPR000305">
    <property type="entry name" value="GIY-YIG_endonuc"/>
</dbReference>
<gene>
    <name evidence="2" type="ORF">EAG_11901</name>
</gene>
<name>E2A516_CAMFO</name>
<accession>E2A516</accession>
<sequence>KGVIIGLTDKIFKLSNPRFHEKNFKLIIELLLDNCYPINFIFSTIINRIKSLIHNNLAPPLPPTSDTSKSFFVIPYIKGVSEHFKDVASNLNKSLAYAVPNKLNRFIKAHKDQLPRENLSNVIYKVPCCDCTASYVGQTGRQLKTRIKEHRSNVNGSSEQLSVVSLHRLEGHEFDWNEVIILDRESSFMRRSVSEMIHIIRQDNSLNVQRDTEKFDKIYL</sequence>
<dbReference type="OrthoDB" id="7551446at2759"/>
<evidence type="ECO:0000259" key="1">
    <source>
        <dbReference type="PROSITE" id="PS50164"/>
    </source>
</evidence>
<keyword evidence="3" id="KW-1185">Reference proteome</keyword>
<dbReference type="PANTHER" id="PTHR21301:SF10">
    <property type="entry name" value="REVERSE TRANSCRIPTASE DOMAIN-CONTAINING PROTEIN"/>
    <property type="match status" value="1"/>
</dbReference>
<feature type="non-terminal residue" evidence="2">
    <location>
        <position position="1"/>
    </location>
</feature>
<feature type="domain" description="GIY-YIG" evidence="1">
    <location>
        <begin position="119"/>
        <end position="200"/>
    </location>
</feature>
<dbReference type="InterPro" id="IPR058912">
    <property type="entry name" value="HTH_animal"/>
</dbReference>
<dbReference type="EMBL" id="GL436788">
    <property type="protein sequence ID" value="EFN71472.1"/>
    <property type="molecule type" value="Genomic_DNA"/>
</dbReference>
<evidence type="ECO:0000313" key="3">
    <source>
        <dbReference type="Proteomes" id="UP000000311"/>
    </source>
</evidence>
<dbReference type="AlphaFoldDB" id="E2A516"/>
<proteinExistence type="predicted"/>
<dbReference type="Proteomes" id="UP000000311">
    <property type="component" value="Unassembled WGS sequence"/>
</dbReference>